<evidence type="ECO:0000313" key="1">
    <source>
        <dbReference type="EMBL" id="MDO7848520.1"/>
    </source>
</evidence>
<comment type="caution">
    <text evidence="1">The sequence shown here is derived from an EMBL/GenBank/DDBJ whole genome shotgun (WGS) entry which is preliminary data.</text>
</comment>
<proteinExistence type="predicted"/>
<protein>
    <submittedName>
        <fullName evidence="1">Uncharacterized protein</fullName>
    </submittedName>
</protein>
<keyword evidence="2" id="KW-1185">Reference proteome</keyword>
<gene>
    <name evidence="1" type="ORF">Q5H92_19290</name>
</gene>
<name>A0ABT9AF82_9BACT</name>
<dbReference type="Proteomes" id="UP001167796">
    <property type="component" value="Unassembled WGS sequence"/>
</dbReference>
<dbReference type="RefSeq" id="WP_305013197.1">
    <property type="nucleotide sequence ID" value="NZ_JAUQSX010000011.1"/>
</dbReference>
<sequence>MKIFIPYHHLPLNTRTNYTAVEQYFAGRLVDIEPGPEGLQLHLSWPDYAACYVDPDLEQGLAWWRHEMPVRQLPLEWVRRNNYQLSLNDNWTLYAWSQWLTRRLQGPGLPEEVVILHVDDHRDCMSPLLFRKQGNQYTDALSSKPVNLLEPATVQQAIESGAIAVGSFMPPFLHQLPQVQLRHLIPSHRLATAFPAGYVAAVDETDALLCPTGQRPAVEFSSTHPSGRRYFPTAELDEFLAEIPPHAAVLLHVDMDYFNNRYDGDSEWYHQPAVHNPPARVVYERISEVFSRIITAVPCARLEDITVALSPGFFPAEFWEQGVELVDRILSSTHD</sequence>
<organism evidence="1 2">
    <name type="scientific">Hymenobacter mellowenesis</name>
    <dbReference type="NCBI Taxonomy" id="3063995"/>
    <lineage>
        <taxon>Bacteria</taxon>
        <taxon>Pseudomonadati</taxon>
        <taxon>Bacteroidota</taxon>
        <taxon>Cytophagia</taxon>
        <taxon>Cytophagales</taxon>
        <taxon>Hymenobacteraceae</taxon>
        <taxon>Hymenobacter</taxon>
    </lineage>
</organism>
<accession>A0ABT9AF82</accession>
<reference evidence="1" key="1">
    <citation type="submission" date="2023-07" db="EMBL/GenBank/DDBJ databases">
        <authorList>
            <person name="Kim M.K."/>
        </authorList>
    </citation>
    <scope>NUCLEOTIDE SEQUENCE</scope>
    <source>
        <strain evidence="1">M29</strain>
    </source>
</reference>
<dbReference type="EMBL" id="JAUQSX010000011">
    <property type="protein sequence ID" value="MDO7848520.1"/>
    <property type="molecule type" value="Genomic_DNA"/>
</dbReference>
<evidence type="ECO:0000313" key="2">
    <source>
        <dbReference type="Proteomes" id="UP001167796"/>
    </source>
</evidence>